<proteinExistence type="inferred from homology"/>
<evidence type="ECO:0000256" key="4">
    <source>
        <dbReference type="ARBA" id="ARBA00026030"/>
    </source>
</evidence>
<gene>
    <name evidence="7" type="primary">LOC100904299</name>
</gene>
<feature type="compositionally biased region" description="Basic and acidic residues" evidence="5">
    <location>
        <begin position="23"/>
        <end position="49"/>
    </location>
</feature>
<comment type="subunit">
    <text evidence="4">Interacts with the cannabinoid receptor CNR1 (via C-terminus). Does not interact with cannabinoid receptor CNR2.</text>
</comment>
<evidence type="ECO:0000256" key="3">
    <source>
        <dbReference type="ARBA" id="ARBA00015651"/>
    </source>
</evidence>
<reference evidence="7" key="1">
    <citation type="submission" date="2025-08" db="UniProtKB">
        <authorList>
            <consortium name="RefSeq"/>
        </authorList>
    </citation>
    <scope>IDENTIFICATION</scope>
</reference>
<evidence type="ECO:0000256" key="5">
    <source>
        <dbReference type="SAM" id="MobiDB-lite"/>
    </source>
</evidence>
<dbReference type="PANTHER" id="PTHR31952">
    <property type="entry name" value="CB1 CANNABINOID RECEPTOR-INTERACTING PROTEIN 1"/>
    <property type="match status" value="1"/>
</dbReference>
<evidence type="ECO:0000313" key="7">
    <source>
        <dbReference type="RefSeq" id="XP_003737745.1"/>
    </source>
</evidence>
<keyword evidence="6" id="KW-1185">Reference proteome</keyword>
<comment type="function">
    <text evidence="1">Suppresses cannabinoid receptor CNR1-mediated tonic inhibition of voltage-gated calcium channels.</text>
</comment>
<dbReference type="PANTHER" id="PTHR31952:SF1">
    <property type="entry name" value="CB1 CANNABINOID RECEPTOR-INTERACTING PROTEIN 1"/>
    <property type="match status" value="1"/>
</dbReference>
<dbReference type="GeneID" id="100904299"/>
<organism evidence="6 7">
    <name type="scientific">Galendromus occidentalis</name>
    <name type="common">western predatory mite</name>
    <dbReference type="NCBI Taxonomy" id="34638"/>
    <lineage>
        <taxon>Eukaryota</taxon>
        <taxon>Metazoa</taxon>
        <taxon>Ecdysozoa</taxon>
        <taxon>Arthropoda</taxon>
        <taxon>Chelicerata</taxon>
        <taxon>Arachnida</taxon>
        <taxon>Acari</taxon>
        <taxon>Parasitiformes</taxon>
        <taxon>Mesostigmata</taxon>
        <taxon>Gamasina</taxon>
        <taxon>Phytoseioidea</taxon>
        <taxon>Phytoseiidae</taxon>
        <taxon>Typhlodrominae</taxon>
        <taxon>Galendromus</taxon>
    </lineage>
</organism>
<evidence type="ECO:0000256" key="2">
    <source>
        <dbReference type="ARBA" id="ARBA00007288"/>
    </source>
</evidence>
<dbReference type="GO" id="GO:0005886">
    <property type="term" value="C:plasma membrane"/>
    <property type="evidence" value="ECO:0007669"/>
    <property type="project" value="TreeGrafter"/>
</dbReference>
<sequence>MSTMFQDFGAVGETSFGTQTHHPPSDSETEGRESAEIPRRASEAHDTVKPKGALMSWRNEEFRMKVRLQKVVNDFEFGTDFRPVAYKSDGSRFDIDTTIKLNVNASYQVSFNFRPIVRIERLEIMDDVKTPTETARDIESITYIAYFDTKTRERSKNKERSKIHFTLDLGEHGHLNFDILAKFYPDKSESHVSWGNVLHEIELEALCVDGEVKVSKTKYR</sequence>
<evidence type="ECO:0000256" key="1">
    <source>
        <dbReference type="ARBA" id="ARBA00003884"/>
    </source>
</evidence>
<comment type="similarity">
    <text evidence="2">Belongs to the CNRIP family.</text>
</comment>
<dbReference type="RefSeq" id="XP_003737745.1">
    <property type="nucleotide sequence ID" value="XM_003737697.2"/>
</dbReference>
<feature type="region of interest" description="Disordered" evidence="5">
    <location>
        <begin position="12"/>
        <end position="50"/>
    </location>
</feature>
<dbReference type="AlphaFoldDB" id="A0AAJ6VUF4"/>
<name>A0AAJ6VUF4_9ACAR</name>
<dbReference type="KEGG" id="goe:100904299"/>
<evidence type="ECO:0000313" key="6">
    <source>
        <dbReference type="Proteomes" id="UP000694867"/>
    </source>
</evidence>
<protein>
    <recommendedName>
        <fullName evidence="3">CB1 cannabinoid receptor-interacting protein 1</fullName>
    </recommendedName>
</protein>
<accession>A0AAJ6VUF4</accession>
<dbReference type="GO" id="GO:0031718">
    <property type="term" value="F:type 1 cannabinoid receptor binding"/>
    <property type="evidence" value="ECO:0007669"/>
    <property type="project" value="TreeGrafter"/>
</dbReference>
<dbReference type="Proteomes" id="UP000694867">
    <property type="component" value="Unplaced"/>
</dbReference>
<dbReference type="InterPro" id="IPR029204">
    <property type="entry name" value="CNRIP1"/>
</dbReference>
<dbReference type="Pfam" id="PF15043">
    <property type="entry name" value="CNRIP1"/>
    <property type="match status" value="1"/>
</dbReference>